<reference evidence="2" key="1">
    <citation type="submission" date="2019-12" db="EMBL/GenBank/DDBJ databases">
        <authorList>
            <person name="zhang j."/>
            <person name="sun C.M."/>
        </authorList>
    </citation>
    <scope>NUCLEOTIDE SEQUENCE</scope>
    <source>
        <strain evidence="2">NS-1</strain>
    </source>
</reference>
<keyword evidence="3" id="KW-1185">Reference proteome</keyword>
<gene>
    <name evidence="2" type="ORF">GM661_04105</name>
</gene>
<dbReference type="AlphaFoldDB" id="A0A8A7K678"/>
<accession>A0A8A7K678</accession>
<dbReference type="Gene3D" id="3.30.2090.10">
    <property type="entry name" value="Multidrug efflux transporter AcrB TolC docking domain, DN and DC subdomains"/>
    <property type="match status" value="2"/>
</dbReference>
<feature type="transmembrane region" description="Helical" evidence="1">
    <location>
        <begin position="463"/>
        <end position="485"/>
    </location>
</feature>
<dbReference type="Pfam" id="PF00873">
    <property type="entry name" value="ACR_tran"/>
    <property type="match status" value="1"/>
</dbReference>
<dbReference type="PANTHER" id="PTHR32063:SF0">
    <property type="entry name" value="SWARMING MOTILITY PROTEIN SWRC"/>
    <property type="match status" value="1"/>
</dbReference>
<feature type="transmembrane region" description="Helical" evidence="1">
    <location>
        <begin position="844"/>
        <end position="862"/>
    </location>
</feature>
<evidence type="ECO:0000256" key="1">
    <source>
        <dbReference type="SAM" id="Phobius"/>
    </source>
</evidence>
<dbReference type="GO" id="GO:0042910">
    <property type="term" value="F:xenobiotic transmembrane transporter activity"/>
    <property type="evidence" value="ECO:0007669"/>
    <property type="project" value="TreeGrafter"/>
</dbReference>
<feature type="transmembrane region" description="Helical" evidence="1">
    <location>
        <begin position="522"/>
        <end position="544"/>
    </location>
</feature>
<dbReference type="SUPFAM" id="SSF82693">
    <property type="entry name" value="Multidrug efflux transporter AcrB pore domain, PN1, PN2, PC1 and PC2 subdomains"/>
    <property type="match status" value="3"/>
</dbReference>
<feature type="transmembrane region" description="Helical" evidence="1">
    <location>
        <begin position="874"/>
        <end position="894"/>
    </location>
</feature>
<feature type="transmembrane region" description="Helical" evidence="1">
    <location>
        <begin position="431"/>
        <end position="451"/>
    </location>
</feature>
<dbReference type="PRINTS" id="PR00702">
    <property type="entry name" value="ACRIFLAVINRP"/>
</dbReference>
<dbReference type="Gene3D" id="3.30.70.1320">
    <property type="entry name" value="Multidrug efflux transporter AcrB pore domain like"/>
    <property type="match status" value="1"/>
</dbReference>
<feature type="transmembrane region" description="Helical" evidence="1">
    <location>
        <begin position="386"/>
        <end position="410"/>
    </location>
</feature>
<dbReference type="KEGG" id="ifn:GM661_04105"/>
<dbReference type="InterPro" id="IPR001036">
    <property type="entry name" value="Acrflvin-R"/>
</dbReference>
<dbReference type="Gene3D" id="3.30.70.1430">
    <property type="entry name" value="Multidrug efflux transporter AcrB pore domain"/>
    <property type="match status" value="2"/>
</dbReference>
<organism evidence="2 3">
    <name type="scientific">Iocasia fonsfrigidae</name>
    <dbReference type="NCBI Taxonomy" id="2682810"/>
    <lineage>
        <taxon>Bacteria</taxon>
        <taxon>Bacillati</taxon>
        <taxon>Bacillota</taxon>
        <taxon>Clostridia</taxon>
        <taxon>Halanaerobiales</taxon>
        <taxon>Halanaerobiaceae</taxon>
        <taxon>Iocasia</taxon>
    </lineage>
</organism>
<keyword evidence="1" id="KW-0812">Transmembrane</keyword>
<dbReference type="Gene3D" id="1.20.1640.10">
    <property type="entry name" value="Multidrug efflux transporter AcrB transmembrane domain"/>
    <property type="match status" value="2"/>
</dbReference>
<dbReference type="EMBL" id="CP046640">
    <property type="protein sequence ID" value="QTL97216.1"/>
    <property type="molecule type" value="Genomic_DNA"/>
</dbReference>
<feature type="transmembrane region" description="Helical" evidence="1">
    <location>
        <begin position="900"/>
        <end position="925"/>
    </location>
</feature>
<feature type="transmembrane region" description="Helical" evidence="1">
    <location>
        <begin position="12"/>
        <end position="29"/>
    </location>
</feature>
<feature type="transmembrane region" description="Helical" evidence="1">
    <location>
        <begin position="979"/>
        <end position="1003"/>
    </location>
</feature>
<dbReference type="Proteomes" id="UP000665020">
    <property type="component" value="Chromosome"/>
</dbReference>
<keyword evidence="1" id="KW-1133">Transmembrane helix</keyword>
<dbReference type="SUPFAM" id="SSF82866">
    <property type="entry name" value="Multidrug efflux transporter AcrB transmembrane domain"/>
    <property type="match status" value="2"/>
</dbReference>
<evidence type="ECO:0000313" key="3">
    <source>
        <dbReference type="Proteomes" id="UP000665020"/>
    </source>
</evidence>
<protein>
    <submittedName>
        <fullName evidence="2">MMPL family transporter</fullName>
    </submittedName>
</protein>
<proteinExistence type="predicted"/>
<dbReference type="InterPro" id="IPR027463">
    <property type="entry name" value="AcrB_DN_DC_subdom"/>
</dbReference>
<feature type="transmembrane region" description="Helical" evidence="1">
    <location>
        <begin position="360"/>
        <end position="380"/>
    </location>
</feature>
<dbReference type="SUPFAM" id="SSF82714">
    <property type="entry name" value="Multidrug efflux transporter AcrB TolC docking domain, DN and DC subdomains"/>
    <property type="match status" value="2"/>
</dbReference>
<keyword evidence="1" id="KW-0472">Membrane</keyword>
<evidence type="ECO:0000313" key="2">
    <source>
        <dbReference type="EMBL" id="QTL97216.1"/>
    </source>
</evidence>
<dbReference type="PANTHER" id="PTHR32063">
    <property type="match status" value="1"/>
</dbReference>
<feature type="transmembrane region" description="Helical" evidence="1">
    <location>
        <begin position="334"/>
        <end position="353"/>
    </location>
</feature>
<feature type="transmembrane region" description="Helical" evidence="1">
    <location>
        <begin position="946"/>
        <end position="967"/>
    </location>
</feature>
<dbReference type="RefSeq" id="WP_230868862.1">
    <property type="nucleotide sequence ID" value="NZ_CP046640.1"/>
</dbReference>
<name>A0A8A7K678_9FIRM</name>
<sequence>MKLSDFSIRRSVTTTMLILLVIIFGFVSLSRLNIDLFPDIVFPGAVIMTSYTGVGSEEIENLITEPIESSISTVEGVKSIDSTSAMGQSSVMVEFEWGRDMDFAVQDLREQIDLISSSVLPDDADESLIFKFDPSMFPIMLYGVGSQEMELADLKQEIEDVIQPRLERLPGVAQVNLRGGRDREIIISLKRDRLNHYGVDFDTVNGILARENVNVSAGEIVRGNKNLLLRTMGKFKTLDDIRKINIPVANGGLVKLSDLGQVKDGFEDVETIARTNQARSMGLLIQKQTDANTVEVCNTIREEMEEIEQEYDGQLNIALSMDQAEFIQKSINNVAQNAVIGGLLAVIILLLFLRNIRSTIVISTAIPISVIGTFVMMYFANLNLNVISLGGLALGVGMLVDNAIVVLENIYRYRSLGKSKMEAAHKGSTEVGMAIVASTLTTLAVFLPILFTEGLAARLFRDLAFTVGFSLTASLLVALTWIPMLSSKILKVKAKELAGQQQDSRVGKIYRSLLSSALKHRWVIVAILIVALVASLALVPLIGFEFMPSSDRGSFTINYDLPVGTTLSESDKVAKKVESVLKEIPEVDNIFTNVGAEDMMSTSGSSHTGSINVSLVDSDQRECSTQEVIEELRGKLEIPDVKLIFSVQSGMSSGKPVSIKLKGDDLDVLREYSTLAAAEMEKIEGLREIEDSFQEGRPELQIAIDRSLASQFNLNASQVANTLRTAVDGDVTTEYEVAGDEYDIRVKLAESDIDSITKLANLNIITSNGTQVPLQRFAKLNTAQGPNEILRSDEQRYAEITADLYNTDLGSVMEEIRERLNNNITLPDGYEFSFEGEYEDMQESFGSLGMAMILAILLVYMVMASQFESLIHPFVIMFTIPLALIGVLFGLYISKSILSVASLIGVITLVGIVVNNGIVLVDYINTLRASGQTKIEAIIEAGVTRIRPIMMTALTTILGMLPLALGIGDGAEFSQPMGIVIVSGLSFATLLTLFIVPIFYSLMTDLANIVMTKVKGRNSSESAENI</sequence>
<dbReference type="Gene3D" id="3.30.70.1440">
    <property type="entry name" value="Multidrug efflux transporter AcrB pore domain"/>
    <property type="match status" value="1"/>
</dbReference>
<dbReference type="GO" id="GO:0005886">
    <property type="term" value="C:plasma membrane"/>
    <property type="evidence" value="ECO:0007669"/>
    <property type="project" value="TreeGrafter"/>
</dbReference>